<protein>
    <recommendedName>
        <fullName evidence="4">Type-4 uracil-DNA glycosylase</fullName>
        <ecNumber evidence="3">3.2.2.27</ecNumber>
    </recommendedName>
</protein>
<reference evidence="13" key="1">
    <citation type="submission" date="2020-08" db="EMBL/GenBank/DDBJ databases">
        <title>Genome public.</title>
        <authorList>
            <person name="Liu C."/>
            <person name="Sun Q."/>
        </authorList>
    </citation>
    <scope>NUCLEOTIDE SEQUENCE</scope>
    <source>
        <strain evidence="13">BX7</strain>
    </source>
</reference>
<dbReference type="GO" id="GO:0004844">
    <property type="term" value="F:uracil DNA N-glycosylase activity"/>
    <property type="evidence" value="ECO:0007669"/>
    <property type="project" value="UniProtKB-EC"/>
</dbReference>
<dbReference type="PANTHER" id="PTHR33693">
    <property type="entry name" value="TYPE-5 URACIL-DNA GLYCOSYLASE"/>
    <property type="match status" value="1"/>
</dbReference>
<keyword evidence="7" id="KW-0227">DNA damage</keyword>
<evidence type="ECO:0000256" key="7">
    <source>
        <dbReference type="ARBA" id="ARBA00022763"/>
    </source>
</evidence>
<evidence type="ECO:0000256" key="9">
    <source>
        <dbReference type="ARBA" id="ARBA00023004"/>
    </source>
</evidence>
<dbReference type="SMART" id="SM00986">
    <property type="entry name" value="UDG"/>
    <property type="match status" value="1"/>
</dbReference>
<keyword evidence="10" id="KW-0411">Iron-sulfur</keyword>
<proteinExistence type="inferred from homology"/>
<keyword evidence="9" id="KW-0408">Iron</keyword>
<dbReference type="InterPro" id="IPR005273">
    <property type="entry name" value="Ura-DNA_glyco_family4"/>
</dbReference>
<evidence type="ECO:0000256" key="3">
    <source>
        <dbReference type="ARBA" id="ARBA00012030"/>
    </source>
</evidence>
<comment type="caution">
    <text evidence="13">The sequence shown here is derived from an EMBL/GenBank/DDBJ whole genome shotgun (WGS) entry which is preliminary data.</text>
</comment>
<evidence type="ECO:0000256" key="8">
    <source>
        <dbReference type="ARBA" id="ARBA00022801"/>
    </source>
</evidence>
<evidence type="ECO:0000256" key="2">
    <source>
        <dbReference type="ARBA" id="ARBA00006521"/>
    </source>
</evidence>
<evidence type="ECO:0000256" key="5">
    <source>
        <dbReference type="ARBA" id="ARBA00022485"/>
    </source>
</evidence>
<comment type="catalytic activity">
    <reaction evidence="1">
        <text>Hydrolyzes single-stranded DNA or mismatched double-stranded DNA and polynucleotides, releasing free uracil.</text>
        <dbReference type="EC" id="3.2.2.27"/>
    </reaction>
</comment>
<keyword evidence="8" id="KW-0378">Hydrolase</keyword>
<evidence type="ECO:0000256" key="11">
    <source>
        <dbReference type="ARBA" id="ARBA00023204"/>
    </source>
</evidence>
<feature type="domain" description="Uracil-DNA glycosylase-like" evidence="12">
    <location>
        <begin position="28"/>
        <end position="174"/>
    </location>
</feature>
<organism evidence="13 14">
    <name type="scientific">Feifania hominis</name>
    <dbReference type="NCBI Taxonomy" id="2763660"/>
    <lineage>
        <taxon>Bacteria</taxon>
        <taxon>Bacillati</taxon>
        <taxon>Bacillota</taxon>
        <taxon>Clostridia</taxon>
        <taxon>Eubacteriales</taxon>
        <taxon>Feifaniaceae</taxon>
        <taxon>Feifania</taxon>
    </lineage>
</organism>
<dbReference type="RefSeq" id="WP_249299402.1">
    <property type="nucleotide sequence ID" value="NZ_JACRSP010000001.1"/>
</dbReference>
<sequence length="188" mass="21019">MATWQELENECASCTRCALCKTRLNVVLGAGDRSARILFVGEAPGASEDETGIPFVGRAGKLLDLFLDAVGLRRDEIYITNIAKCRPPQNRDPLPEEEDACIPYLHTQIELIKPEMIVCLGRIAAMRLIKPDFKITQEHGRWFTYNGVPITATLHPAALLRDPRKKEDAYNDYKIIRAALDALPGKED</sequence>
<evidence type="ECO:0000313" key="14">
    <source>
        <dbReference type="Proteomes" id="UP000620366"/>
    </source>
</evidence>
<dbReference type="EMBL" id="JACRSP010000001">
    <property type="protein sequence ID" value="MBC8535673.1"/>
    <property type="molecule type" value="Genomic_DNA"/>
</dbReference>
<dbReference type="PANTHER" id="PTHR33693:SF1">
    <property type="entry name" value="TYPE-4 URACIL-DNA GLYCOSYLASE"/>
    <property type="match status" value="1"/>
</dbReference>
<dbReference type="InterPro" id="IPR005122">
    <property type="entry name" value="Uracil-DNA_glycosylase-like"/>
</dbReference>
<dbReference type="Pfam" id="PF03167">
    <property type="entry name" value="UDG"/>
    <property type="match status" value="1"/>
</dbReference>
<dbReference type="GO" id="GO:0006281">
    <property type="term" value="P:DNA repair"/>
    <property type="evidence" value="ECO:0007669"/>
    <property type="project" value="UniProtKB-KW"/>
</dbReference>
<name>A0A926DBU3_9FIRM</name>
<evidence type="ECO:0000256" key="6">
    <source>
        <dbReference type="ARBA" id="ARBA00022723"/>
    </source>
</evidence>
<dbReference type="AlphaFoldDB" id="A0A926DBU3"/>
<dbReference type="Gene3D" id="3.40.470.10">
    <property type="entry name" value="Uracil-DNA glycosylase-like domain"/>
    <property type="match status" value="1"/>
</dbReference>
<dbReference type="GO" id="GO:0051539">
    <property type="term" value="F:4 iron, 4 sulfur cluster binding"/>
    <property type="evidence" value="ECO:0007669"/>
    <property type="project" value="UniProtKB-KW"/>
</dbReference>
<dbReference type="CDD" id="cd10030">
    <property type="entry name" value="UDG-F4_TTUDGA_SPO1dp_like"/>
    <property type="match status" value="1"/>
</dbReference>
<gene>
    <name evidence="13" type="ORF">H8695_03080</name>
</gene>
<dbReference type="NCBIfam" id="TIGR00758">
    <property type="entry name" value="UDG_fam4"/>
    <property type="match status" value="1"/>
</dbReference>
<keyword evidence="14" id="KW-1185">Reference proteome</keyword>
<keyword evidence="11" id="KW-0234">DNA repair</keyword>
<dbReference type="EC" id="3.2.2.27" evidence="3"/>
<dbReference type="InterPro" id="IPR036895">
    <property type="entry name" value="Uracil-DNA_glycosylase-like_sf"/>
</dbReference>
<dbReference type="SMART" id="SM00987">
    <property type="entry name" value="UreE_C"/>
    <property type="match status" value="1"/>
</dbReference>
<dbReference type="GO" id="GO:0046872">
    <property type="term" value="F:metal ion binding"/>
    <property type="evidence" value="ECO:0007669"/>
    <property type="project" value="UniProtKB-KW"/>
</dbReference>
<comment type="similarity">
    <text evidence="2">Belongs to the uracil-DNA glycosylase (UDG) superfamily. Type 4 (UDGa) family.</text>
</comment>
<dbReference type="Proteomes" id="UP000620366">
    <property type="component" value="Unassembled WGS sequence"/>
</dbReference>
<keyword evidence="6" id="KW-0479">Metal-binding</keyword>
<evidence type="ECO:0000259" key="12">
    <source>
        <dbReference type="SMART" id="SM00986"/>
    </source>
</evidence>
<evidence type="ECO:0000256" key="10">
    <source>
        <dbReference type="ARBA" id="ARBA00023014"/>
    </source>
</evidence>
<keyword evidence="5" id="KW-0004">4Fe-4S</keyword>
<evidence type="ECO:0000256" key="4">
    <source>
        <dbReference type="ARBA" id="ARBA00019403"/>
    </source>
</evidence>
<dbReference type="SUPFAM" id="SSF52141">
    <property type="entry name" value="Uracil-DNA glycosylase-like"/>
    <property type="match status" value="1"/>
</dbReference>
<dbReference type="InterPro" id="IPR051536">
    <property type="entry name" value="UDG_Type-4/5"/>
</dbReference>
<evidence type="ECO:0000313" key="13">
    <source>
        <dbReference type="EMBL" id="MBC8535673.1"/>
    </source>
</evidence>
<accession>A0A926DBU3</accession>
<evidence type="ECO:0000256" key="1">
    <source>
        <dbReference type="ARBA" id="ARBA00001400"/>
    </source>
</evidence>